<comment type="similarity">
    <text evidence="1">Belongs to the glycosyl hydrolase 39 family.</text>
</comment>
<dbReference type="PANTHER" id="PTHR12631">
    <property type="entry name" value="ALPHA-L-IDURONIDASE"/>
    <property type="match status" value="1"/>
</dbReference>
<name>A0ABW5M0D4_9BACT</name>
<dbReference type="Gene3D" id="3.20.20.80">
    <property type="entry name" value="Glycosidases"/>
    <property type="match status" value="1"/>
</dbReference>
<dbReference type="EMBL" id="JBHULN010000003">
    <property type="protein sequence ID" value="MFD2570462.1"/>
    <property type="molecule type" value="Genomic_DNA"/>
</dbReference>
<dbReference type="InterPro" id="IPR051923">
    <property type="entry name" value="Glycosyl_Hydrolase_39"/>
</dbReference>
<keyword evidence="2" id="KW-0378">Hydrolase</keyword>
<comment type="caution">
    <text evidence="5">The sequence shown here is derived from an EMBL/GenBank/DDBJ whole genome shotgun (WGS) entry which is preliminary data.</text>
</comment>
<reference evidence="6" key="1">
    <citation type="journal article" date="2019" name="Int. J. Syst. Evol. Microbiol.">
        <title>The Global Catalogue of Microorganisms (GCM) 10K type strain sequencing project: providing services to taxonomists for standard genome sequencing and annotation.</title>
        <authorList>
            <consortium name="The Broad Institute Genomics Platform"/>
            <consortium name="The Broad Institute Genome Sequencing Center for Infectious Disease"/>
            <person name="Wu L."/>
            <person name="Ma J."/>
        </authorList>
    </citation>
    <scope>NUCLEOTIDE SEQUENCE [LARGE SCALE GENOMIC DNA]</scope>
    <source>
        <strain evidence="6">KCTC 42805</strain>
    </source>
</reference>
<evidence type="ECO:0000313" key="5">
    <source>
        <dbReference type="EMBL" id="MFD2570462.1"/>
    </source>
</evidence>
<organism evidence="5 6">
    <name type="scientific">Spirosoma soli</name>
    <dbReference type="NCBI Taxonomy" id="1770529"/>
    <lineage>
        <taxon>Bacteria</taxon>
        <taxon>Pseudomonadati</taxon>
        <taxon>Bacteroidota</taxon>
        <taxon>Cytophagia</taxon>
        <taxon>Cytophagales</taxon>
        <taxon>Cytophagaceae</taxon>
        <taxon>Spirosoma</taxon>
    </lineage>
</organism>
<accession>A0ABW5M0D4</accession>
<sequence length="525" mass="59529">MNVLGIGYFYWALVVVNLWSGQSWAQSADNSPDRVTPDRVTPDRVTPDRVTTDLSISFPRLGIIKPRSTTEIESSNWLLGCETLDRDMADYEQYKTYLAPLGIKRIRLQAGWAKTEKVKAEGRPGQYDWAWLDRIINDATSRGIIPWLETSYGNPIYPGGGGINLSAGLPTSPEALNAWDKWVTALVTRYKDKVKEWEVWNEPNFGDNTINTPEMVADLNIRTADIIKRIQPEAKISGLSMGHIDLEYADAFFKILHQKGKMKLFDNMTYHDYVYNPDANYWHVAELRRVLDQYAPDVKLRQGENGSPSFGGSGRGALGDYNWSELTQAKWNTRRMLGDLGHDIECSILGIIDMNYTSVGSPITKLNVKGIIESDSTKRAIRPKIAYYAMQHVASIFDHSLQRIKALKPTFNTNSKTAPGEVKYNKSTDRSLAVYGYEHKDSKKQLYTIWNNECIPVESNQTKSINFTFLNGNFDKPVYVDIITGRVYDIPVTDWAKTGTTYVFKNIPVYDAPILIADKSLIRFQ</sequence>
<evidence type="ECO:0000259" key="4">
    <source>
        <dbReference type="Pfam" id="PF01229"/>
    </source>
</evidence>
<evidence type="ECO:0000256" key="3">
    <source>
        <dbReference type="ARBA" id="ARBA00023295"/>
    </source>
</evidence>
<dbReference type="PANTHER" id="PTHR12631:SF10">
    <property type="entry name" value="BETA-XYLOSIDASE-LIKE PROTEIN-RELATED"/>
    <property type="match status" value="1"/>
</dbReference>
<evidence type="ECO:0000256" key="2">
    <source>
        <dbReference type="ARBA" id="ARBA00022801"/>
    </source>
</evidence>
<dbReference type="RefSeq" id="WP_381521151.1">
    <property type="nucleotide sequence ID" value="NZ_JBHULN010000003.1"/>
</dbReference>
<gene>
    <name evidence="5" type="ORF">ACFSUS_07445</name>
</gene>
<keyword evidence="3" id="KW-0326">Glycosidase</keyword>
<dbReference type="Pfam" id="PF01229">
    <property type="entry name" value="Glyco_hydro_39"/>
    <property type="match status" value="1"/>
</dbReference>
<dbReference type="InterPro" id="IPR017853">
    <property type="entry name" value="GH"/>
</dbReference>
<dbReference type="SUPFAM" id="SSF51445">
    <property type="entry name" value="(Trans)glycosidases"/>
    <property type="match status" value="1"/>
</dbReference>
<dbReference type="Proteomes" id="UP001597469">
    <property type="component" value="Unassembled WGS sequence"/>
</dbReference>
<feature type="domain" description="Glycosyl hydrolases family 39 N-terminal catalytic" evidence="4">
    <location>
        <begin position="81"/>
        <end position="246"/>
    </location>
</feature>
<dbReference type="InterPro" id="IPR049166">
    <property type="entry name" value="GH39_cat"/>
</dbReference>
<keyword evidence="6" id="KW-1185">Reference proteome</keyword>
<evidence type="ECO:0000313" key="6">
    <source>
        <dbReference type="Proteomes" id="UP001597469"/>
    </source>
</evidence>
<protein>
    <recommendedName>
        <fullName evidence="4">Glycosyl hydrolases family 39 N-terminal catalytic domain-containing protein</fullName>
    </recommendedName>
</protein>
<evidence type="ECO:0000256" key="1">
    <source>
        <dbReference type="ARBA" id="ARBA00008875"/>
    </source>
</evidence>
<proteinExistence type="inferred from homology"/>